<reference evidence="9" key="1">
    <citation type="journal article" date="2015" name="PLoS Genet.">
        <title>The dynamic genome and transcriptome of the human fungal pathogen Blastomyces and close relative Emmonsia.</title>
        <authorList>
            <person name="Munoz J.F."/>
            <person name="Gauthier G.M."/>
            <person name="Desjardins C.A."/>
            <person name="Gallo J.E."/>
            <person name="Holder J."/>
            <person name="Sullivan T.D."/>
            <person name="Marty A.J."/>
            <person name="Carmen J.C."/>
            <person name="Chen Z."/>
            <person name="Ding L."/>
            <person name="Gujja S."/>
            <person name="Magrini V."/>
            <person name="Misas E."/>
            <person name="Mitreva M."/>
            <person name="Priest M."/>
            <person name="Saif S."/>
            <person name="Whiston E.A."/>
            <person name="Young S."/>
            <person name="Zeng Q."/>
            <person name="Goldman W.E."/>
            <person name="Mardis E.R."/>
            <person name="Taylor J.W."/>
            <person name="McEwen J.G."/>
            <person name="Clay O.K."/>
            <person name="Klein B.S."/>
            <person name="Cuomo C.A."/>
        </authorList>
    </citation>
    <scope>NUCLEOTIDE SEQUENCE [LARGE SCALE GENOMIC DNA]</scope>
    <source>
        <strain evidence="9">ER-3 / ATCC MYA-2586</strain>
    </source>
</reference>
<evidence type="ECO:0000256" key="5">
    <source>
        <dbReference type="ARBA" id="ARBA00023128"/>
    </source>
</evidence>
<dbReference type="Pfam" id="PF01636">
    <property type="entry name" value="APH"/>
    <property type="match status" value="1"/>
</dbReference>
<evidence type="ECO:0000256" key="2">
    <source>
        <dbReference type="ARBA" id="ARBA00005543"/>
    </source>
</evidence>
<evidence type="ECO:0000256" key="1">
    <source>
        <dbReference type="ARBA" id="ARBA00004173"/>
    </source>
</evidence>
<feature type="domain" description="Aminoglycoside phosphotransferase" evidence="7">
    <location>
        <begin position="42"/>
        <end position="81"/>
    </location>
</feature>
<sequence length="112" mass="12291">METISGRRVVAKLPMSVAGLATYVTSSEVATISYLFTRSSPTSTPTLFHPDLHKRNIFVSKDNPTAITGFIDWQSTSVEPAFEYAYDVPDFASIPPSGAIRKRRNKSLPPSV</sequence>
<dbReference type="InterPro" id="IPR011009">
    <property type="entry name" value="Kinase-like_dom_sf"/>
</dbReference>
<dbReference type="InterPro" id="IPR002575">
    <property type="entry name" value="Aminoglycoside_PTrfase"/>
</dbReference>
<organism evidence="8 9">
    <name type="scientific">Ajellomyces dermatitidis (strain ER-3 / ATCC MYA-2586)</name>
    <name type="common">Blastomyces dermatitidis</name>
    <dbReference type="NCBI Taxonomy" id="559297"/>
    <lineage>
        <taxon>Eukaryota</taxon>
        <taxon>Fungi</taxon>
        <taxon>Dikarya</taxon>
        <taxon>Ascomycota</taxon>
        <taxon>Pezizomycotina</taxon>
        <taxon>Eurotiomycetes</taxon>
        <taxon>Eurotiomycetidae</taxon>
        <taxon>Onygenales</taxon>
        <taxon>Ajellomycetaceae</taxon>
        <taxon>Blastomyces</taxon>
    </lineage>
</organism>
<dbReference type="SUPFAM" id="SSF56112">
    <property type="entry name" value="Protein kinase-like (PK-like)"/>
    <property type="match status" value="1"/>
</dbReference>
<protein>
    <recommendedName>
        <fullName evidence="3">Altered inheritance of mitochondria protein 9, mitochondrial</fullName>
    </recommendedName>
    <alternativeName>
        <fullName evidence="6">Found in mitochondrial proteome protein 29</fullName>
    </alternativeName>
</protein>
<dbReference type="InterPro" id="IPR051035">
    <property type="entry name" value="Mito_inheritance_9"/>
</dbReference>
<dbReference type="Proteomes" id="UP000002039">
    <property type="component" value="Unassembled WGS sequence"/>
</dbReference>
<evidence type="ECO:0000313" key="8">
    <source>
        <dbReference type="EMBL" id="OAT02100.1"/>
    </source>
</evidence>
<comment type="subcellular location">
    <subcellularLocation>
        <location evidence="1">Mitochondrion</location>
    </subcellularLocation>
</comment>
<dbReference type="Gene3D" id="3.90.1200.10">
    <property type="match status" value="1"/>
</dbReference>
<name>A0ABX2VY74_AJEDR</name>
<dbReference type="RefSeq" id="XP_045281827.1">
    <property type="nucleotide sequence ID" value="XM_045426517.1"/>
</dbReference>
<dbReference type="GeneID" id="69032278"/>
<proteinExistence type="inferred from homology"/>
<evidence type="ECO:0000259" key="7">
    <source>
        <dbReference type="Pfam" id="PF01636"/>
    </source>
</evidence>
<dbReference type="PANTHER" id="PTHR36091">
    <property type="entry name" value="ALTERED INHERITANCE OF MITOCHONDRIA PROTEIN 9, MITOCHONDRIAL"/>
    <property type="match status" value="1"/>
</dbReference>
<evidence type="ECO:0000256" key="3">
    <source>
        <dbReference type="ARBA" id="ARBA00016197"/>
    </source>
</evidence>
<evidence type="ECO:0000313" key="9">
    <source>
        <dbReference type="Proteomes" id="UP000002039"/>
    </source>
</evidence>
<evidence type="ECO:0000256" key="4">
    <source>
        <dbReference type="ARBA" id="ARBA00022946"/>
    </source>
</evidence>
<dbReference type="EMBL" id="EQ999979">
    <property type="protein sequence ID" value="OAT02100.1"/>
    <property type="molecule type" value="Genomic_DNA"/>
</dbReference>
<gene>
    <name evidence="8" type="ORF">BDCG_17386</name>
</gene>
<keyword evidence="4" id="KW-0809">Transit peptide</keyword>
<dbReference type="PANTHER" id="PTHR36091:SF1">
    <property type="entry name" value="ALTERED INHERITANCE OF MITOCHONDRIA PROTEIN 9, MITOCHONDRIAL"/>
    <property type="match status" value="1"/>
</dbReference>
<keyword evidence="5" id="KW-0496">Mitochondrion</keyword>
<evidence type="ECO:0000256" key="6">
    <source>
        <dbReference type="ARBA" id="ARBA00031849"/>
    </source>
</evidence>
<accession>A0ABX2VY74</accession>
<comment type="similarity">
    <text evidence="2">Belongs to the AIM9 family.</text>
</comment>
<keyword evidence="9" id="KW-1185">Reference proteome</keyword>